<dbReference type="Gene3D" id="1.20.1280.50">
    <property type="match status" value="1"/>
</dbReference>
<accession>A0ABR3F0H1</accession>
<gene>
    <name evidence="1" type="ORF">V5O48_013286</name>
</gene>
<name>A0ABR3F0H1_9AGAR</name>
<dbReference type="Proteomes" id="UP001465976">
    <property type="component" value="Unassembled WGS sequence"/>
</dbReference>
<reference evidence="1 2" key="1">
    <citation type="submission" date="2024-02" db="EMBL/GenBank/DDBJ databases">
        <title>A draft genome for the cacao thread blight pathogen Marasmius crinis-equi.</title>
        <authorList>
            <person name="Cohen S.P."/>
            <person name="Baruah I.K."/>
            <person name="Amoako-Attah I."/>
            <person name="Bukari Y."/>
            <person name="Meinhardt L.W."/>
            <person name="Bailey B.A."/>
        </authorList>
    </citation>
    <scope>NUCLEOTIDE SEQUENCE [LARGE SCALE GENOMIC DNA]</scope>
    <source>
        <strain evidence="1 2">GH-76</strain>
    </source>
</reference>
<protein>
    <recommendedName>
        <fullName evidence="3">F-box domain-containing protein</fullName>
    </recommendedName>
</protein>
<dbReference type="SUPFAM" id="SSF52047">
    <property type="entry name" value="RNI-like"/>
    <property type="match status" value="1"/>
</dbReference>
<organism evidence="1 2">
    <name type="scientific">Marasmius crinis-equi</name>
    <dbReference type="NCBI Taxonomy" id="585013"/>
    <lineage>
        <taxon>Eukaryota</taxon>
        <taxon>Fungi</taxon>
        <taxon>Dikarya</taxon>
        <taxon>Basidiomycota</taxon>
        <taxon>Agaricomycotina</taxon>
        <taxon>Agaricomycetes</taxon>
        <taxon>Agaricomycetidae</taxon>
        <taxon>Agaricales</taxon>
        <taxon>Marasmiineae</taxon>
        <taxon>Marasmiaceae</taxon>
        <taxon>Marasmius</taxon>
    </lineage>
</organism>
<evidence type="ECO:0008006" key="3">
    <source>
        <dbReference type="Google" id="ProtNLM"/>
    </source>
</evidence>
<dbReference type="EMBL" id="JBAHYK010001277">
    <property type="protein sequence ID" value="KAL0568694.1"/>
    <property type="molecule type" value="Genomic_DNA"/>
</dbReference>
<sequence length="493" mass="54506">MEQLATYQNSKLPYDTLIFIFAFHVKNLLLASSKKIKPHEWLSFTHVCQSWRSAALHSRTLWTEPDLRFPTIAREMLKRSQSLPITLDFSASERARREELALELLKEHLERTAYLSLSLSAPAMDRVLRSAVTPASSLRTLTLSVYGEEATRIVLPNDFLGGTSASLQRLAVHGFFIPWNSAFLILKDLTHFAVTCPIGSTPDLSLSQLAQVLRRCPALELLSLSNCVSLTSEDTPPVELTRLRHVGVGSKMPVLIELMATLKMPPTTSLKLGVVPGESHMLPAEITRLMTLTLGLPESGKPINEVTTLSFAKEEGMFTCLAWDEVINRRFSLSFFYCSQHPPDFEEYVHTFLEAASISNLEMLHLSNVPISSRTVRLLSTLPRLDTVGLSPECASTVIEALAPPVGTAGGGSQEGMPFSSLEVLHLHNVVFGPLPPEIELKSLLYKKLAARREGGVGLLGLRLKSCEGLSEEDIVRLEEIVPVIDGDNFEEL</sequence>
<evidence type="ECO:0000313" key="1">
    <source>
        <dbReference type="EMBL" id="KAL0568694.1"/>
    </source>
</evidence>
<dbReference type="Gene3D" id="3.80.10.10">
    <property type="entry name" value="Ribonuclease Inhibitor"/>
    <property type="match status" value="1"/>
</dbReference>
<keyword evidence="2" id="KW-1185">Reference proteome</keyword>
<dbReference type="InterPro" id="IPR032675">
    <property type="entry name" value="LRR_dom_sf"/>
</dbReference>
<evidence type="ECO:0000313" key="2">
    <source>
        <dbReference type="Proteomes" id="UP001465976"/>
    </source>
</evidence>
<proteinExistence type="predicted"/>
<comment type="caution">
    <text evidence="1">The sequence shown here is derived from an EMBL/GenBank/DDBJ whole genome shotgun (WGS) entry which is preliminary data.</text>
</comment>